<keyword evidence="1" id="KW-0472">Membrane</keyword>
<feature type="transmembrane region" description="Helical" evidence="1">
    <location>
        <begin position="27"/>
        <end position="47"/>
    </location>
</feature>
<dbReference type="InterPro" id="IPR025489">
    <property type="entry name" value="DUF4381"/>
</dbReference>
<dbReference type="EMBL" id="JBHGCJ010000001">
    <property type="protein sequence ID" value="MFG6108198.1"/>
    <property type="molecule type" value="Genomic_DNA"/>
</dbReference>
<proteinExistence type="predicted"/>
<name>A0ABW7CTC0_9GAMM</name>
<keyword evidence="1" id="KW-1133">Transmembrane helix</keyword>
<keyword evidence="1" id="KW-0812">Transmembrane</keyword>
<gene>
    <name evidence="2" type="ORF">ACEU0G_001672</name>
</gene>
<evidence type="ECO:0000313" key="2">
    <source>
        <dbReference type="EMBL" id="MFG6108198.1"/>
    </source>
</evidence>
<sequence>MSTPTSLPLRDVHLPAAPSLWPPAPGWWLLAAALLALCLLAGGWRLHRQRRQQRWERSFDEAVAQAGTPVETVATIATLLRRAARLRQPGAELLQGQAWLEFLDAPGSRAFSDGDGRLLLDGGYRPHVDAEAVRRLQVLARTRFLALVSGRRR</sequence>
<keyword evidence="3" id="KW-1185">Reference proteome</keyword>
<accession>A0ABW7CTC0</accession>
<comment type="caution">
    <text evidence="2">The sequence shown here is derived from an EMBL/GenBank/DDBJ whole genome shotgun (WGS) entry which is preliminary data.</text>
</comment>
<evidence type="ECO:0000313" key="3">
    <source>
        <dbReference type="Proteomes" id="UP001605261"/>
    </source>
</evidence>
<dbReference type="Proteomes" id="UP001605261">
    <property type="component" value="Unassembled WGS sequence"/>
</dbReference>
<protein>
    <submittedName>
        <fullName evidence="2">DUF4381 domain-containing protein</fullName>
    </submittedName>
</protein>
<reference evidence="2 3" key="1">
    <citation type="submission" date="2024-09" db="EMBL/GenBank/DDBJ databases">
        <authorList>
            <consortium name="All-Russian atlas of soil microorganisms"/>
            <consortium name="as a basis for the search for new antimicrobial producers and enzymes with unique properties"/>
            <person name="Sokolova E.A."/>
            <person name="Voronina E.N."/>
        </authorList>
    </citation>
    <scope>NUCLEOTIDE SEQUENCE [LARGE SCALE GENOMIC DNA]</scope>
    <source>
        <strain evidence="2 3">AF-22b-331.1</strain>
    </source>
</reference>
<dbReference type="Pfam" id="PF14316">
    <property type="entry name" value="DUF4381"/>
    <property type="match status" value="1"/>
</dbReference>
<dbReference type="RefSeq" id="WP_394161280.1">
    <property type="nucleotide sequence ID" value="NZ_JBHGCJ010000001.1"/>
</dbReference>
<organism evidence="2 3">
    <name type="scientific">Stenotrophomonas nematodicola</name>
    <dbReference type="NCBI Taxonomy" id="2656746"/>
    <lineage>
        <taxon>Bacteria</taxon>
        <taxon>Pseudomonadati</taxon>
        <taxon>Pseudomonadota</taxon>
        <taxon>Gammaproteobacteria</taxon>
        <taxon>Lysobacterales</taxon>
        <taxon>Lysobacteraceae</taxon>
        <taxon>Stenotrophomonas</taxon>
    </lineage>
</organism>
<evidence type="ECO:0000256" key="1">
    <source>
        <dbReference type="SAM" id="Phobius"/>
    </source>
</evidence>